<feature type="region of interest" description="Disordered" evidence="1">
    <location>
        <begin position="308"/>
        <end position="357"/>
    </location>
</feature>
<organism evidence="3 4">
    <name type="scientific">Chaetomidium leptoderma</name>
    <dbReference type="NCBI Taxonomy" id="669021"/>
    <lineage>
        <taxon>Eukaryota</taxon>
        <taxon>Fungi</taxon>
        <taxon>Dikarya</taxon>
        <taxon>Ascomycota</taxon>
        <taxon>Pezizomycotina</taxon>
        <taxon>Sordariomycetes</taxon>
        <taxon>Sordariomycetidae</taxon>
        <taxon>Sordariales</taxon>
        <taxon>Chaetomiaceae</taxon>
        <taxon>Chaetomidium</taxon>
    </lineage>
</organism>
<dbReference type="EMBL" id="MU856847">
    <property type="protein sequence ID" value="KAK4157700.1"/>
    <property type="molecule type" value="Genomic_DNA"/>
</dbReference>
<sequence length="357" mass="38474">MSSLELDQVLYARAGWRKAILIPLWTFQIAVLLCLMGIFAYRLAETFEHYEELDKLGEVPIVEVVWEATNVGFNLIALILNILEIARKATERLTPFTMICTHVIKLTLAFAVLALDIVAYLQHMDGHYSTIGLSLDCGLLAANLTTFVYALLTYRRLLKYEDYHLTTNAKTGGGGGGGYLPAGDSVELGYNNSKATQGITTTRTTEVRYSDTASYPSQSQLHPSPLSPPRESESDSAAALKQQVDRAISHEFGWGSRSSATGGPEDDQTAVNRSGSVVVGSGRVAVHHGLVAGVQRQHSWVTERGVIAEEDQDQGQDGGDRTGGVMGRVGGGGGGGRRGREEDEEALLSPPLPGNGR</sequence>
<reference evidence="3" key="1">
    <citation type="journal article" date="2023" name="Mol. Phylogenet. Evol.">
        <title>Genome-scale phylogeny and comparative genomics of the fungal order Sordariales.</title>
        <authorList>
            <person name="Hensen N."/>
            <person name="Bonometti L."/>
            <person name="Westerberg I."/>
            <person name="Brannstrom I.O."/>
            <person name="Guillou S."/>
            <person name="Cros-Aarteil S."/>
            <person name="Calhoun S."/>
            <person name="Haridas S."/>
            <person name="Kuo A."/>
            <person name="Mondo S."/>
            <person name="Pangilinan J."/>
            <person name="Riley R."/>
            <person name="LaButti K."/>
            <person name="Andreopoulos B."/>
            <person name="Lipzen A."/>
            <person name="Chen C."/>
            <person name="Yan M."/>
            <person name="Daum C."/>
            <person name="Ng V."/>
            <person name="Clum A."/>
            <person name="Steindorff A."/>
            <person name="Ohm R.A."/>
            <person name="Martin F."/>
            <person name="Silar P."/>
            <person name="Natvig D.O."/>
            <person name="Lalanne C."/>
            <person name="Gautier V."/>
            <person name="Ament-Velasquez S.L."/>
            <person name="Kruys A."/>
            <person name="Hutchinson M.I."/>
            <person name="Powell A.J."/>
            <person name="Barry K."/>
            <person name="Miller A.N."/>
            <person name="Grigoriev I.V."/>
            <person name="Debuchy R."/>
            <person name="Gladieux P."/>
            <person name="Hiltunen Thoren M."/>
            <person name="Johannesson H."/>
        </authorList>
    </citation>
    <scope>NUCLEOTIDE SEQUENCE</scope>
    <source>
        <strain evidence="3">CBS 538.74</strain>
    </source>
</reference>
<keyword evidence="2" id="KW-0472">Membrane</keyword>
<dbReference type="Proteomes" id="UP001302745">
    <property type="component" value="Unassembled WGS sequence"/>
</dbReference>
<feature type="compositionally biased region" description="Gly residues" evidence="1">
    <location>
        <begin position="321"/>
        <end position="336"/>
    </location>
</feature>
<reference evidence="3" key="2">
    <citation type="submission" date="2023-05" db="EMBL/GenBank/DDBJ databases">
        <authorList>
            <consortium name="Lawrence Berkeley National Laboratory"/>
            <person name="Steindorff A."/>
            <person name="Hensen N."/>
            <person name="Bonometti L."/>
            <person name="Westerberg I."/>
            <person name="Brannstrom I.O."/>
            <person name="Guillou S."/>
            <person name="Cros-Aarteil S."/>
            <person name="Calhoun S."/>
            <person name="Haridas S."/>
            <person name="Kuo A."/>
            <person name="Mondo S."/>
            <person name="Pangilinan J."/>
            <person name="Riley R."/>
            <person name="Labutti K."/>
            <person name="Andreopoulos B."/>
            <person name="Lipzen A."/>
            <person name="Chen C."/>
            <person name="Yanf M."/>
            <person name="Daum C."/>
            <person name="Ng V."/>
            <person name="Clum A."/>
            <person name="Ohm R."/>
            <person name="Martin F."/>
            <person name="Silar P."/>
            <person name="Natvig D."/>
            <person name="Lalanne C."/>
            <person name="Gautier V."/>
            <person name="Ament-Velasquez S.L."/>
            <person name="Kruys A."/>
            <person name="Hutchinson M.I."/>
            <person name="Powell A.J."/>
            <person name="Barry K."/>
            <person name="Miller A.N."/>
            <person name="Grigoriev I.V."/>
            <person name="Debuchy R."/>
            <person name="Gladieux P."/>
            <person name="Thoren M.H."/>
            <person name="Johannesson H."/>
        </authorList>
    </citation>
    <scope>NUCLEOTIDE SEQUENCE</scope>
    <source>
        <strain evidence="3">CBS 538.74</strain>
    </source>
</reference>
<keyword evidence="2" id="KW-0812">Transmembrane</keyword>
<feature type="region of interest" description="Disordered" evidence="1">
    <location>
        <begin position="197"/>
        <end position="271"/>
    </location>
</feature>
<evidence type="ECO:0000313" key="3">
    <source>
        <dbReference type="EMBL" id="KAK4157700.1"/>
    </source>
</evidence>
<feature type="compositionally biased region" description="Low complexity" evidence="1">
    <location>
        <begin position="214"/>
        <end position="224"/>
    </location>
</feature>
<protein>
    <submittedName>
        <fullName evidence="3">Uncharacterized protein</fullName>
    </submittedName>
</protein>
<keyword evidence="2" id="KW-1133">Transmembrane helix</keyword>
<comment type="caution">
    <text evidence="3">The sequence shown here is derived from an EMBL/GenBank/DDBJ whole genome shotgun (WGS) entry which is preliminary data.</text>
</comment>
<feature type="transmembrane region" description="Helical" evidence="2">
    <location>
        <begin position="64"/>
        <end position="83"/>
    </location>
</feature>
<feature type="transmembrane region" description="Helical" evidence="2">
    <location>
        <begin position="128"/>
        <end position="152"/>
    </location>
</feature>
<gene>
    <name evidence="3" type="ORF">C8A00DRAFT_29384</name>
</gene>
<feature type="transmembrane region" description="Helical" evidence="2">
    <location>
        <begin position="20"/>
        <end position="44"/>
    </location>
</feature>
<name>A0AAN6ZZG4_9PEZI</name>
<dbReference type="AlphaFoldDB" id="A0AAN6ZZG4"/>
<evidence type="ECO:0000313" key="4">
    <source>
        <dbReference type="Proteomes" id="UP001302745"/>
    </source>
</evidence>
<feature type="transmembrane region" description="Helical" evidence="2">
    <location>
        <begin position="103"/>
        <end position="122"/>
    </location>
</feature>
<proteinExistence type="predicted"/>
<keyword evidence="4" id="KW-1185">Reference proteome</keyword>
<evidence type="ECO:0000256" key="2">
    <source>
        <dbReference type="SAM" id="Phobius"/>
    </source>
</evidence>
<accession>A0AAN6ZZG4</accession>
<evidence type="ECO:0000256" key="1">
    <source>
        <dbReference type="SAM" id="MobiDB-lite"/>
    </source>
</evidence>